<dbReference type="PANTHER" id="PTHR40572">
    <property type="entry name" value="PROTEIN BAX"/>
    <property type="match status" value="1"/>
</dbReference>
<feature type="compositionally biased region" description="Low complexity" evidence="1">
    <location>
        <begin position="54"/>
        <end position="63"/>
    </location>
</feature>
<feature type="domain" description="Mannosyl-glycoprotein endo-beta-N-acetylglucosamidase-like" evidence="2">
    <location>
        <begin position="183"/>
        <end position="315"/>
    </location>
</feature>
<accession>A0ABN4YLV6</accession>
<dbReference type="Gene3D" id="1.10.530.10">
    <property type="match status" value="1"/>
</dbReference>
<dbReference type="PANTHER" id="PTHR40572:SF1">
    <property type="entry name" value="PROTEIN BAX"/>
    <property type="match status" value="1"/>
</dbReference>
<dbReference type="InterPro" id="IPR002901">
    <property type="entry name" value="MGlyc_endo_b_GlcNAc-like_dom"/>
</dbReference>
<dbReference type="InterPro" id="IPR053195">
    <property type="entry name" value="Bax-like"/>
</dbReference>
<gene>
    <name evidence="3" type="ORF">SJ2017_1565</name>
</gene>
<keyword evidence="4" id="KW-1185">Reference proteome</keyword>
<name>A0ABN4YLV6_9GAMM</name>
<protein>
    <submittedName>
        <fullName evidence="3">Glucosaminidase</fullName>
    </submittedName>
</protein>
<dbReference type="Proteomes" id="UP000191820">
    <property type="component" value="Chromosome"/>
</dbReference>
<evidence type="ECO:0000313" key="4">
    <source>
        <dbReference type="Proteomes" id="UP000191820"/>
    </source>
</evidence>
<evidence type="ECO:0000313" key="3">
    <source>
        <dbReference type="EMBL" id="ARD21882.1"/>
    </source>
</evidence>
<proteinExistence type="predicted"/>
<sequence length="337" mass="38279">MTKNTYQKILFVALLLFGLFAINYWVKSSTDEGKVQSEIKPTASNSKPVAETTSVQSKSVQSKSHQSAKDISLNSLDELISLFDSLNYNTESWKAGVREVPRLTFERVSEKWQQTSNEIPVQMKKMVFFRLMAPLILISNENILNERQTVEQASLDDKSLIDIAVKYKVITDQDSALTEEQRQQLLKRVDIMPPSLVLAQAAEESGWATSRFTVEGNAFFGQWDFSGNGMIPKQQRKELGNYGLARFDTPQASVEGYMLNINTNAAYIKLRELRRDLRADDQPITGIQLASTLDKYSERGQAYIDGIQQMIRYNKLDQVDEAYLSNDRPLHLISSNQ</sequence>
<dbReference type="RefSeq" id="WP_080915425.1">
    <property type="nucleotide sequence ID" value="NZ_CP020472.1"/>
</dbReference>
<dbReference type="EMBL" id="CP020472">
    <property type="protein sequence ID" value="ARD21882.1"/>
    <property type="molecule type" value="Genomic_DNA"/>
</dbReference>
<dbReference type="Pfam" id="PF01832">
    <property type="entry name" value="Glucosaminidase"/>
    <property type="match status" value="1"/>
</dbReference>
<feature type="compositionally biased region" description="Polar residues" evidence="1">
    <location>
        <begin position="42"/>
        <end position="53"/>
    </location>
</feature>
<evidence type="ECO:0000259" key="2">
    <source>
        <dbReference type="Pfam" id="PF01832"/>
    </source>
</evidence>
<reference evidence="3 4" key="1">
    <citation type="submission" date="2017-03" db="EMBL/GenBank/DDBJ databases">
        <title>Genome sequencing of Shewanella japonica KCTC 22435.</title>
        <authorList>
            <person name="Kim K.M."/>
        </authorList>
    </citation>
    <scope>NUCLEOTIDE SEQUENCE [LARGE SCALE GENOMIC DNA]</scope>
    <source>
        <strain evidence="3 4">KCTC 22435</strain>
    </source>
</reference>
<organism evidence="3 4">
    <name type="scientific">Shewanella japonica</name>
    <dbReference type="NCBI Taxonomy" id="93973"/>
    <lineage>
        <taxon>Bacteria</taxon>
        <taxon>Pseudomonadati</taxon>
        <taxon>Pseudomonadota</taxon>
        <taxon>Gammaproteobacteria</taxon>
        <taxon>Alteromonadales</taxon>
        <taxon>Shewanellaceae</taxon>
        <taxon>Shewanella</taxon>
    </lineage>
</organism>
<evidence type="ECO:0000256" key="1">
    <source>
        <dbReference type="SAM" id="MobiDB-lite"/>
    </source>
</evidence>
<feature type="region of interest" description="Disordered" evidence="1">
    <location>
        <begin position="37"/>
        <end position="63"/>
    </location>
</feature>